<dbReference type="PANTHER" id="PTHR47338">
    <property type="entry name" value="ZN(II)2CYS6 TRANSCRIPTION FACTOR (EUROFUNG)-RELATED"/>
    <property type="match status" value="1"/>
</dbReference>
<evidence type="ECO:0000256" key="2">
    <source>
        <dbReference type="ARBA" id="ARBA00022723"/>
    </source>
</evidence>
<dbReference type="CDD" id="cd12148">
    <property type="entry name" value="fungal_TF_MHR"/>
    <property type="match status" value="1"/>
</dbReference>
<keyword evidence="3" id="KW-0805">Transcription regulation</keyword>
<accession>A0A9W8AJE4</accession>
<keyword evidence="8" id="KW-1185">Reference proteome</keyword>
<sequence length="705" mass="79868">MGRGGTSSKPKTRFGPEKQRKRVNRRHCCDACVDNNEICDSLRPCGHCAVANRHCHYSYSVWHLPKKELTITNTTPFSNPKRGRSANAKPQTQELKFHICEPSLTTKYSAPGHTPSEHQKPTLSGVESPDNSVVPISGWESKESVQWLQQRLDFLTEQVRYLHLGHSGSQHITIPSFRTPSANSSLSTAVGLGDRDIIKELSLLQQTGASLFSGKELSSSTRYWETFVPHPTRSLKSTEDYYYHPSVVRDLTQLCYYTRAPYHPDSAFRRFDRKLAAQQVHPFFLNALLSTSASFCTHPYLTALNPGLPREAAGYYAQRAKQLLWDALEQPDMDSLVGVYYLIWSLVVSAKNTESFNIFPLGSDLSILMELHLIDSPVSPSTPLARSGSPASILSSKSPKERTSPDLNSTSPHCVEDDPLMKECKRRMMWATSFIDLTCRLFSGDRPRLTLNQIQVNPINDEFLEQLYSVPVEQDIYPCIIPPTDGCLWGYDGIAEYYHLLCEVTMLQADVLDRKSVSREQYLDLNARCFHWYSTINPLLRFPKTLNLDSNSETPLSWLCSLVGVHLHYHTLIVIMNSLPRVVADSELFNPETDPTCTQLTHQSIVFVMDRILPFQRGLPPIYTSGWSMYFLYNIALRLISNISRLNSGFPLMITAPMLTKESIISLYHRYLQELMAHIEALIPYNALAEYLYGILKGDIDQATI</sequence>
<feature type="region of interest" description="Disordered" evidence="6">
    <location>
        <begin position="380"/>
        <end position="412"/>
    </location>
</feature>
<keyword evidence="4" id="KW-0804">Transcription</keyword>
<evidence type="ECO:0000256" key="5">
    <source>
        <dbReference type="ARBA" id="ARBA00023242"/>
    </source>
</evidence>
<feature type="region of interest" description="Disordered" evidence="6">
    <location>
        <begin position="1"/>
        <end position="20"/>
    </location>
</feature>
<organism evidence="7 8">
    <name type="scientific">Dispira parvispora</name>
    <dbReference type="NCBI Taxonomy" id="1520584"/>
    <lineage>
        <taxon>Eukaryota</taxon>
        <taxon>Fungi</taxon>
        <taxon>Fungi incertae sedis</taxon>
        <taxon>Zoopagomycota</taxon>
        <taxon>Kickxellomycotina</taxon>
        <taxon>Dimargaritomycetes</taxon>
        <taxon>Dimargaritales</taxon>
        <taxon>Dimargaritaceae</taxon>
        <taxon>Dispira</taxon>
    </lineage>
</organism>
<dbReference type="OrthoDB" id="9986881at2759"/>
<evidence type="ECO:0000313" key="7">
    <source>
        <dbReference type="EMBL" id="KAJ1957186.1"/>
    </source>
</evidence>
<dbReference type="GO" id="GO:0000981">
    <property type="term" value="F:DNA-binding transcription factor activity, RNA polymerase II-specific"/>
    <property type="evidence" value="ECO:0007669"/>
    <property type="project" value="InterPro"/>
</dbReference>
<evidence type="ECO:0000256" key="6">
    <source>
        <dbReference type="SAM" id="MobiDB-lite"/>
    </source>
</evidence>
<reference evidence="7" key="1">
    <citation type="submission" date="2022-07" db="EMBL/GenBank/DDBJ databases">
        <title>Phylogenomic reconstructions and comparative analyses of Kickxellomycotina fungi.</title>
        <authorList>
            <person name="Reynolds N.K."/>
            <person name="Stajich J.E."/>
            <person name="Barry K."/>
            <person name="Grigoriev I.V."/>
            <person name="Crous P."/>
            <person name="Smith M.E."/>
        </authorList>
    </citation>
    <scope>NUCLEOTIDE SEQUENCE</scope>
    <source>
        <strain evidence="7">RSA 1196</strain>
    </source>
</reference>
<feature type="non-terminal residue" evidence="7">
    <location>
        <position position="705"/>
    </location>
</feature>
<gene>
    <name evidence="7" type="ORF">IWQ62_005146</name>
</gene>
<dbReference type="Proteomes" id="UP001150925">
    <property type="component" value="Unassembled WGS sequence"/>
</dbReference>
<feature type="compositionally biased region" description="Polar residues" evidence="6">
    <location>
        <begin position="380"/>
        <end position="397"/>
    </location>
</feature>
<keyword evidence="2" id="KW-0479">Metal-binding</keyword>
<dbReference type="PANTHER" id="PTHR47338:SF5">
    <property type="entry name" value="ZN(II)2CYS6 TRANSCRIPTION FACTOR (EUROFUNG)"/>
    <property type="match status" value="1"/>
</dbReference>
<evidence type="ECO:0000256" key="3">
    <source>
        <dbReference type="ARBA" id="ARBA00023015"/>
    </source>
</evidence>
<evidence type="ECO:0000256" key="1">
    <source>
        <dbReference type="ARBA" id="ARBA00004123"/>
    </source>
</evidence>
<name>A0A9W8AJE4_9FUNG</name>
<protein>
    <recommendedName>
        <fullName evidence="9">Zn(2)-C6 fungal-type domain-containing protein</fullName>
    </recommendedName>
</protein>
<feature type="region of interest" description="Disordered" evidence="6">
    <location>
        <begin position="108"/>
        <end position="131"/>
    </location>
</feature>
<dbReference type="EMBL" id="JANBPY010001992">
    <property type="protein sequence ID" value="KAJ1957186.1"/>
    <property type="molecule type" value="Genomic_DNA"/>
</dbReference>
<dbReference type="AlphaFoldDB" id="A0A9W8AJE4"/>
<evidence type="ECO:0008006" key="9">
    <source>
        <dbReference type="Google" id="ProtNLM"/>
    </source>
</evidence>
<dbReference type="InterPro" id="IPR050815">
    <property type="entry name" value="TF_fung"/>
</dbReference>
<proteinExistence type="predicted"/>
<keyword evidence="5" id="KW-0539">Nucleus</keyword>
<comment type="caution">
    <text evidence="7">The sequence shown here is derived from an EMBL/GenBank/DDBJ whole genome shotgun (WGS) entry which is preliminary data.</text>
</comment>
<dbReference type="GO" id="GO:0005634">
    <property type="term" value="C:nucleus"/>
    <property type="evidence" value="ECO:0007669"/>
    <property type="project" value="UniProtKB-SubCell"/>
</dbReference>
<comment type="subcellular location">
    <subcellularLocation>
        <location evidence="1">Nucleus</location>
    </subcellularLocation>
</comment>
<dbReference type="GO" id="GO:0046872">
    <property type="term" value="F:metal ion binding"/>
    <property type="evidence" value="ECO:0007669"/>
    <property type="project" value="UniProtKB-KW"/>
</dbReference>
<evidence type="ECO:0000256" key="4">
    <source>
        <dbReference type="ARBA" id="ARBA00023163"/>
    </source>
</evidence>
<evidence type="ECO:0000313" key="8">
    <source>
        <dbReference type="Proteomes" id="UP001150925"/>
    </source>
</evidence>